<evidence type="ECO:0000256" key="8">
    <source>
        <dbReference type="ARBA" id="ARBA00035344"/>
    </source>
</evidence>
<evidence type="ECO:0000256" key="1">
    <source>
        <dbReference type="ARBA" id="ARBA00004173"/>
    </source>
</evidence>
<dbReference type="PANTHER" id="PTHR21035:SF2">
    <property type="entry name" value="SMALL RIBOSOMAL SUBUNIT PROTEIN MS26"/>
    <property type="match status" value="1"/>
</dbReference>
<dbReference type="EMBL" id="LR000502">
    <property type="protein sequence ID" value="SVE70121.1"/>
    <property type="molecule type" value="mRNA"/>
</dbReference>
<dbReference type="AlphaFoldDB" id="A0A4Y7LN83"/>
<protein>
    <recommendedName>
        <fullName evidence="7">Small ribosomal subunit protein mS26</fullName>
    </recommendedName>
    <alternativeName>
        <fullName evidence="8">28S ribosomal protein S26, mitochondrial</fullName>
    </alternativeName>
</protein>
<keyword evidence="4" id="KW-0689">Ribosomal protein</keyword>
<keyword evidence="3" id="KW-0809">Transit peptide</keyword>
<keyword evidence="5" id="KW-0496">Mitochondrion</keyword>
<evidence type="ECO:0000256" key="2">
    <source>
        <dbReference type="ARBA" id="ARBA00009672"/>
    </source>
</evidence>
<evidence type="ECO:0000256" key="5">
    <source>
        <dbReference type="ARBA" id="ARBA00023128"/>
    </source>
</evidence>
<evidence type="ECO:0000256" key="4">
    <source>
        <dbReference type="ARBA" id="ARBA00022980"/>
    </source>
</evidence>
<reference evidence="10" key="1">
    <citation type="submission" date="2018-08" db="EMBL/GenBank/DDBJ databases">
        <authorList>
            <person name="Cornetti L."/>
        </authorList>
    </citation>
    <scope>NUCLEOTIDE SEQUENCE</scope>
    <source>
        <strain evidence="10">FI-BAL1-1</strain>
    </source>
</reference>
<name>A0A4Y7LN83_9CRUS</name>
<keyword evidence="9" id="KW-0175">Coiled coil</keyword>
<feature type="coiled-coil region" evidence="9">
    <location>
        <begin position="91"/>
        <end position="118"/>
    </location>
</feature>
<evidence type="ECO:0000256" key="7">
    <source>
        <dbReference type="ARBA" id="ARBA00035138"/>
    </source>
</evidence>
<dbReference type="GO" id="GO:0005763">
    <property type="term" value="C:mitochondrial small ribosomal subunit"/>
    <property type="evidence" value="ECO:0007669"/>
    <property type="project" value="InterPro"/>
</dbReference>
<dbReference type="InterPro" id="IPR026140">
    <property type="entry name" value="Ribosomal_mS26"/>
</dbReference>
<organism evidence="10">
    <name type="scientific">Eubosmina coregoni</name>
    <dbReference type="NCBI Taxonomy" id="186181"/>
    <lineage>
        <taxon>Eukaryota</taxon>
        <taxon>Metazoa</taxon>
        <taxon>Ecdysozoa</taxon>
        <taxon>Arthropoda</taxon>
        <taxon>Crustacea</taxon>
        <taxon>Branchiopoda</taxon>
        <taxon>Diplostraca</taxon>
        <taxon>Cladocera</taxon>
        <taxon>Anomopoda</taxon>
        <taxon>Bosminidae</taxon>
        <taxon>Eubosmina</taxon>
    </lineage>
</organism>
<accession>A0A4Y7LN83</accession>
<evidence type="ECO:0000256" key="9">
    <source>
        <dbReference type="SAM" id="Coils"/>
    </source>
</evidence>
<dbReference type="PANTHER" id="PTHR21035">
    <property type="entry name" value="28S RIBOSOMAL PROTEIN S26, MITOCHONDRIAL"/>
    <property type="match status" value="1"/>
</dbReference>
<evidence type="ECO:0000256" key="3">
    <source>
        <dbReference type="ARBA" id="ARBA00022946"/>
    </source>
</evidence>
<evidence type="ECO:0000313" key="10">
    <source>
        <dbReference type="EMBL" id="SVE70121.1"/>
    </source>
</evidence>
<sequence length="219" mass="25870">MSIMLSRNGSRIFNLININYVPSRNSRARPWVRKPLGSPTAKSKLFRVPQKPNLPMDETEEIRRLHNIYFTQMKSLRVYFYEQSLKQAESGESAQLKLKQEDEEHARLMEENRLENEKTAKKREERWTVEAEKTRERVISSLVKKEQQEELYKSKLGEFIEMQKSIPIISKENIEKAIEEALVNPVDFNYAIDLEGYVYRGKETSIDKISPENRERLCN</sequence>
<gene>
    <name evidence="10" type="primary">EOG090X0FQ9</name>
</gene>
<dbReference type="Pfam" id="PF14943">
    <property type="entry name" value="MRP-S26"/>
    <property type="match status" value="1"/>
</dbReference>
<comment type="subcellular location">
    <subcellularLocation>
        <location evidence="1">Mitochondrion</location>
    </subcellularLocation>
</comment>
<comment type="similarity">
    <text evidence="2">Belongs to the mitochondrion-specific ribosomal protein mS26 family.</text>
</comment>
<evidence type="ECO:0000256" key="6">
    <source>
        <dbReference type="ARBA" id="ARBA00023274"/>
    </source>
</evidence>
<proteinExistence type="evidence at transcript level"/>
<keyword evidence="6" id="KW-0687">Ribonucleoprotein</keyword>